<dbReference type="EMBL" id="BT124962">
    <property type="protein sequence ID" value="ADI33989.1"/>
    <property type="molecule type" value="mRNA"/>
</dbReference>
<evidence type="ECO:0000313" key="1">
    <source>
        <dbReference type="EMBL" id="ADI33989.1"/>
    </source>
</evidence>
<proteinExistence type="evidence at transcript level"/>
<organism evidence="1">
    <name type="scientific">Drosophila melanogaster</name>
    <name type="common">Fruit fly</name>
    <dbReference type="NCBI Taxonomy" id="7227"/>
    <lineage>
        <taxon>Eukaryota</taxon>
        <taxon>Metazoa</taxon>
        <taxon>Ecdysozoa</taxon>
        <taxon>Arthropoda</taxon>
        <taxon>Hexapoda</taxon>
        <taxon>Insecta</taxon>
        <taxon>Pterygota</taxon>
        <taxon>Neoptera</taxon>
        <taxon>Endopterygota</taxon>
        <taxon>Diptera</taxon>
        <taxon>Brachycera</taxon>
        <taxon>Muscomorpha</taxon>
        <taxon>Ephydroidea</taxon>
        <taxon>Drosophilidae</taxon>
        <taxon>Drosophila</taxon>
        <taxon>Sophophora</taxon>
    </lineage>
</organism>
<accession>D6W4R2</accession>
<reference evidence="1" key="1">
    <citation type="submission" date="2010-06" db="EMBL/GenBank/DDBJ databases">
        <authorList>
            <person name="Carlson J."/>
            <person name="Booth B."/>
            <person name="Frise E."/>
            <person name="Sandler J."/>
            <person name="Wan K."/>
            <person name="Yu C."/>
            <person name="Celniker S."/>
        </authorList>
    </citation>
    <scope>NUCLEOTIDE SEQUENCE</scope>
</reference>
<name>D6W4R2_DROME</name>
<feature type="non-terminal residue" evidence="1">
    <location>
        <position position="1"/>
    </location>
</feature>
<protein>
    <submittedName>
        <fullName evidence="1">MIP22408p</fullName>
    </submittedName>
</protein>
<sequence length="31" mass="3646">RTFVSEEVPEQPNNKNKKNGKIRIHIFIGDH</sequence>
<dbReference type="AlphaFoldDB" id="D6W4R2"/>